<dbReference type="CDD" id="cd00009">
    <property type="entry name" value="AAA"/>
    <property type="match status" value="1"/>
</dbReference>
<dbReference type="InterPro" id="IPR025943">
    <property type="entry name" value="Sigma_54_int_dom_ATP-bd_2"/>
</dbReference>
<evidence type="ECO:0000259" key="7">
    <source>
        <dbReference type="PROSITE" id="PS50110"/>
    </source>
</evidence>
<dbReference type="InterPro" id="IPR002197">
    <property type="entry name" value="HTH_Fis"/>
</dbReference>
<dbReference type="SUPFAM" id="SSF52540">
    <property type="entry name" value="P-loop containing nucleoside triphosphate hydrolases"/>
    <property type="match status" value="1"/>
</dbReference>
<feature type="domain" description="Sigma-54 factor interaction" evidence="6">
    <location>
        <begin position="146"/>
        <end position="375"/>
    </location>
</feature>
<dbReference type="PROSITE" id="PS00676">
    <property type="entry name" value="SIGMA54_INTERACT_2"/>
    <property type="match status" value="1"/>
</dbReference>
<dbReference type="Proteomes" id="UP000045051">
    <property type="component" value="Unassembled WGS sequence"/>
</dbReference>
<evidence type="ECO:0000256" key="5">
    <source>
        <dbReference type="PROSITE-ProRule" id="PRU00169"/>
    </source>
</evidence>
<evidence type="ECO:0000313" key="9">
    <source>
        <dbReference type="Proteomes" id="UP000045051"/>
    </source>
</evidence>
<dbReference type="InterPro" id="IPR009057">
    <property type="entry name" value="Homeodomain-like_sf"/>
</dbReference>
<dbReference type="EMBL" id="CDOI01000144">
    <property type="protein sequence ID" value="CEN46312.1"/>
    <property type="molecule type" value="Genomic_DNA"/>
</dbReference>
<dbReference type="Gene3D" id="1.10.10.60">
    <property type="entry name" value="Homeodomain-like"/>
    <property type="match status" value="1"/>
</dbReference>
<evidence type="ECO:0000256" key="4">
    <source>
        <dbReference type="ARBA" id="ARBA00023163"/>
    </source>
</evidence>
<dbReference type="InterPro" id="IPR025662">
    <property type="entry name" value="Sigma_54_int_dom_ATP-bd_1"/>
</dbReference>
<accession>A0A0B7I8D7</accession>
<keyword evidence="4" id="KW-0804">Transcription</keyword>
<dbReference type="Pfam" id="PF00158">
    <property type="entry name" value="Sigma54_activat"/>
    <property type="match status" value="1"/>
</dbReference>
<dbReference type="PROSITE" id="PS50045">
    <property type="entry name" value="SIGMA54_INTERACT_4"/>
    <property type="match status" value="1"/>
</dbReference>
<name>A0A0B7I8D7_9FLAO</name>
<dbReference type="GO" id="GO:0000160">
    <property type="term" value="P:phosphorelay signal transduction system"/>
    <property type="evidence" value="ECO:0007669"/>
    <property type="project" value="InterPro"/>
</dbReference>
<evidence type="ECO:0000313" key="8">
    <source>
        <dbReference type="EMBL" id="CEN46312.1"/>
    </source>
</evidence>
<dbReference type="SMART" id="SM00382">
    <property type="entry name" value="AAA"/>
    <property type="match status" value="1"/>
</dbReference>
<dbReference type="SMART" id="SM00448">
    <property type="entry name" value="REC"/>
    <property type="match status" value="1"/>
</dbReference>
<dbReference type="GO" id="GO:0005524">
    <property type="term" value="F:ATP binding"/>
    <property type="evidence" value="ECO:0007669"/>
    <property type="project" value="UniProtKB-KW"/>
</dbReference>
<dbReference type="Gene3D" id="3.40.50.300">
    <property type="entry name" value="P-loop containing nucleotide triphosphate hydrolases"/>
    <property type="match status" value="1"/>
</dbReference>
<dbReference type="Gene3D" id="1.10.8.60">
    <property type="match status" value="1"/>
</dbReference>
<dbReference type="Pfam" id="PF02954">
    <property type="entry name" value="HTH_8"/>
    <property type="match status" value="1"/>
</dbReference>
<feature type="domain" description="Response regulatory" evidence="7">
    <location>
        <begin position="3"/>
        <end position="116"/>
    </location>
</feature>
<keyword evidence="3" id="KW-0805">Transcription regulation</keyword>
<dbReference type="GO" id="GO:0043565">
    <property type="term" value="F:sequence-specific DNA binding"/>
    <property type="evidence" value="ECO:0007669"/>
    <property type="project" value="InterPro"/>
</dbReference>
<dbReference type="Pfam" id="PF00072">
    <property type="entry name" value="Response_reg"/>
    <property type="match status" value="1"/>
</dbReference>
<dbReference type="InterPro" id="IPR058031">
    <property type="entry name" value="AAA_lid_NorR"/>
</dbReference>
<dbReference type="Pfam" id="PF25601">
    <property type="entry name" value="AAA_lid_14"/>
    <property type="match status" value="1"/>
</dbReference>
<dbReference type="InterPro" id="IPR011006">
    <property type="entry name" value="CheY-like_superfamily"/>
</dbReference>
<evidence type="ECO:0000256" key="1">
    <source>
        <dbReference type="ARBA" id="ARBA00022741"/>
    </source>
</evidence>
<dbReference type="GO" id="GO:0006355">
    <property type="term" value="P:regulation of DNA-templated transcription"/>
    <property type="evidence" value="ECO:0007669"/>
    <property type="project" value="InterPro"/>
</dbReference>
<keyword evidence="2" id="KW-0067">ATP-binding</keyword>
<dbReference type="InterPro" id="IPR003593">
    <property type="entry name" value="AAA+_ATPase"/>
</dbReference>
<dbReference type="SUPFAM" id="SSF52172">
    <property type="entry name" value="CheY-like"/>
    <property type="match status" value="1"/>
</dbReference>
<evidence type="ECO:0000256" key="3">
    <source>
        <dbReference type="ARBA" id="ARBA00023015"/>
    </source>
</evidence>
<keyword evidence="9" id="KW-1185">Reference proteome</keyword>
<proteinExistence type="predicted"/>
<gene>
    <name evidence="8" type="primary">zraR</name>
    <name evidence="8" type="ORF">CCAND38_330032</name>
</gene>
<dbReference type="InterPro" id="IPR027417">
    <property type="entry name" value="P-loop_NTPase"/>
</dbReference>
<dbReference type="Gene3D" id="3.40.50.2300">
    <property type="match status" value="1"/>
</dbReference>
<dbReference type="PANTHER" id="PTHR32071:SF81">
    <property type="entry name" value="PROPIONATE CATABOLISM OPERON REGULATORY PROTEIN"/>
    <property type="match status" value="1"/>
</dbReference>
<reference evidence="8 9" key="1">
    <citation type="submission" date="2015-01" db="EMBL/GenBank/DDBJ databases">
        <authorList>
            <person name="Xiang T."/>
            <person name="Song Y."/>
            <person name="Huang L."/>
            <person name="Wang B."/>
            <person name="Wu P."/>
        </authorList>
    </citation>
    <scope>NUCLEOTIDE SEQUENCE [LARGE SCALE GENOMIC DNA]</scope>
    <source>
        <strain evidence="8 9">CcD38</strain>
    </source>
</reference>
<dbReference type="PROSITE" id="PS00675">
    <property type="entry name" value="SIGMA54_INTERACT_1"/>
    <property type="match status" value="1"/>
</dbReference>
<dbReference type="AlphaFoldDB" id="A0A0B7I8D7"/>
<dbReference type="PROSITE" id="PS50110">
    <property type="entry name" value="RESPONSE_REGULATORY"/>
    <property type="match status" value="1"/>
</dbReference>
<dbReference type="FunFam" id="3.40.50.300:FF:000006">
    <property type="entry name" value="DNA-binding transcriptional regulator NtrC"/>
    <property type="match status" value="1"/>
</dbReference>
<dbReference type="PANTHER" id="PTHR32071">
    <property type="entry name" value="TRANSCRIPTIONAL REGULATORY PROTEIN"/>
    <property type="match status" value="1"/>
</dbReference>
<dbReference type="PRINTS" id="PR01590">
    <property type="entry name" value="HTHFIS"/>
</dbReference>
<dbReference type="InterPro" id="IPR001789">
    <property type="entry name" value="Sig_transdc_resp-reg_receiver"/>
</dbReference>
<dbReference type="SUPFAM" id="SSF46689">
    <property type="entry name" value="Homeodomain-like"/>
    <property type="match status" value="1"/>
</dbReference>
<protein>
    <submittedName>
        <fullName evidence="8">Transcriptional regulatory protein ZraR</fullName>
    </submittedName>
</protein>
<organism evidence="8 9">
    <name type="scientific">Capnocytophaga canis</name>
    <dbReference type="NCBI Taxonomy" id="1848903"/>
    <lineage>
        <taxon>Bacteria</taxon>
        <taxon>Pseudomonadati</taxon>
        <taxon>Bacteroidota</taxon>
        <taxon>Flavobacteriia</taxon>
        <taxon>Flavobacteriales</taxon>
        <taxon>Flavobacteriaceae</taxon>
        <taxon>Capnocytophaga</taxon>
    </lineage>
</organism>
<dbReference type="RefSeq" id="WP_042344288.1">
    <property type="nucleotide sequence ID" value="NZ_CDOI01000144.1"/>
</dbReference>
<keyword evidence="1" id="KW-0547">Nucleotide-binding</keyword>
<sequence length="451" mass="50562">MNKILLVEDDITFSKMLSRFLERNGYDIVESSTLEEALTMLDSSLGMIFTDLRLPDGDGILLLKEVKEKYPQIPVVVMTSYAEVSTAVEAMKLGAFDYISKPFQREDVLNVITNAKKSASFQIKNTSKPENKDVLPSERIKQKLFVEGISVASKKLNDFIRLVAPTDMSVLITGESGTGKEVVAKSIHMKSERASKPFIAVDCGAIPKEIASSEFFGHVKGSFTGAISDKKGHFEEANGGTIFLDEVGNLSYENQIQLLRALQERKIKPIGSSKEIDVNIRVLAATNEDLLIAVEKGQFREDLYHRLNEFSIKVPSLQERKDDLMIFASYFLDLANQKLHKNILGFTKMAVQHMFSYSWHGNLRELSNAIKRATLLAQGSYITENDLPESIINSSRVPSIQKISFSTKDNEKDLIINALKEVDYNKTEAAKLLNITRKTLYNKLKAYGINL</sequence>
<keyword evidence="5" id="KW-0597">Phosphoprotein</keyword>
<evidence type="ECO:0000256" key="2">
    <source>
        <dbReference type="ARBA" id="ARBA00022840"/>
    </source>
</evidence>
<dbReference type="InterPro" id="IPR002078">
    <property type="entry name" value="Sigma_54_int"/>
</dbReference>
<feature type="modified residue" description="4-aspartylphosphate" evidence="5">
    <location>
        <position position="51"/>
    </location>
</feature>
<evidence type="ECO:0000259" key="6">
    <source>
        <dbReference type="PROSITE" id="PS50045"/>
    </source>
</evidence>